<proteinExistence type="predicted"/>
<reference evidence="1 2" key="1">
    <citation type="journal article" date="2020" name="Cell">
        <title>Large-Scale Comparative Analyses of Tick Genomes Elucidate Their Genetic Diversity and Vector Capacities.</title>
        <authorList>
            <consortium name="Tick Genome and Microbiome Consortium (TIGMIC)"/>
            <person name="Jia N."/>
            <person name="Wang J."/>
            <person name="Shi W."/>
            <person name="Du L."/>
            <person name="Sun Y."/>
            <person name="Zhan W."/>
            <person name="Jiang J.F."/>
            <person name="Wang Q."/>
            <person name="Zhang B."/>
            <person name="Ji P."/>
            <person name="Bell-Sakyi L."/>
            <person name="Cui X.M."/>
            <person name="Yuan T.T."/>
            <person name="Jiang B.G."/>
            <person name="Yang W.F."/>
            <person name="Lam T.T."/>
            <person name="Chang Q.C."/>
            <person name="Ding S.J."/>
            <person name="Wang X.J."/>
            <person name="Zhu J.G."/>
            <person name="Ruan X.D."/>
            <person name="Zhao L."/>
            <person name="Wei J.T."/>
            <person name="Ye R.Z."/>
            <person name="Que T.C."/>
            <person name="Du C.H."/>
            <person name="Zhou Y.H."/>
            <person name="Cheng J.X."/>
            <person name="Dai P.F."/>
            <person name="Guo W.B."/>
            <person name="Han X.H."/>
            <person name="Huang E.J."/>
            <person name="Li L.F."/>
            <person name="Wei W."/>
            <person name="Gao Y.C."/>
            <person name="Liu J.Z."/>
            <person name="Shao H.Z."/>
            <person name="Wang X."/>
            <person name="Wang C.C."/>
            <person name="Yang T.C."/>
            <person name="Huo Q.B."/>
            <person name="Li W."/>
            <person name="Chen H.Y."/>
            <person name="Chen S.E."/>
            <person name="Zhou L.G."/>
            <person name="Ni X.B."/>
            <person name="Tian J.H."/>
            <person name="Sheng Y."/>
            <person name="Liu T."/>
            <person name="Pan Y.S."/>
            <person name="Xia L.Y."/>
            <person name="Li J."/>
            <person name="Zhao F."/>
            <person name="Cao W.C."/>
        </authorList>
    </citation>
    <scope>NUCLEOTIDE SEQUENCE [LARGE SCALE GENOMIC DNA]</scope>
    <source>
        <strain evidence="1">Iper-2018</strain>
    </source>
</reference>
<dbReference type="EMBL" id="JABSTQ010011426">
    <property type="protein sequence ID" value="KAG0411510.1"/>
    <property type="molecule type" value="Genomic_DNA"/>
</dbReference>
<evidence type="ECO:0000313" key="2">
    <source>
        <dbReference type="Proteomes" id="UP000805193"/>
    </source>
</evidence>
<protein>
    <submittedName>
        <fullName evidence="1">Uncharacterized protein</fullName>
    </submittedName>
</protein>
<evidence type="ECO:0000313" key="1">
    <source>
        <dbReference type="EMBL" id="KAG0411510.1"/>
    </source>
</evidence>
<comment type="caution">
    <text evidence="1">The sequence shown here is derived from an EMBL/GenBank/DDBJ whole genome shotgun (WGS) entry which is preliminary data.</text>
</comment>
<accession>A0AC60NWH5</accession>
<sequence length="1485" mass="164155">GGQPNTKFLDSGRRIKSGGNDPVLCASLATLAFFCPDDLLTEPLLHLALTEGSPQVKEGALRALAPCIQRGNCSANIVRSLLLAIDGMAEGELLATVSCVKDLCCVFSKQAKSVYCAVDWQQSVIVCCCACGEGSTKAPLVEVESGLLSECLVKLCSSTHVTVRDGVVFYLPRILNHLPVDSQLVAKLLDFLVDPEASIRYRFSSSLQALVAAGGSNIQDQVIRRLRRALDDAWQASNTQLQDSLLITVSQLGRHPLNAELREFAVLCLLEHSLCCSPNVAEAATQELDELTRALSSTTSDFFKQFRPLVGKFLFESMIKSCSERRFSLGKFLSPLVGAFGFADVRALLISVLRFLLPPLVLQSDTSSSRLLRALARELKTNRRDLLMTHFRHVFTYLVCNAAGSQLATALSFVEAETGLGIGNVLRFDFQRILNELLFHLGSHYDQVSDGLLVLAKEDGFRPVMTTSDLTDFLQPRLLGFLTFFDLQLLNRNVTDVKKKQALSSLERIIKLMGQRHVTALRMKLMATLKLALRLHHGEFPAINCSIWNTFVHNLEPASLGPMLSQVTAILLPLLKLDPGGAKDIFDFLFVENRERFEEYFPDLHFISELPELEHVKDAVAPSERSGQAGLSAILGSCLHGIAHENLDVRLLALGKLKKVLSANQNELAEHLLTRESLEPLVSRLVVQLLSGCREADSKVHILLAECFGELGAIDPGRLELKALSTGEAVVVHTGIDDENFAYDLLQRLCRSYLAAEDSRVQDCSSYAIQEVLKIYNCSDSQSKSGQSLWKRFSSDVQELFTPMLSSRYKANSVSEKYPHPLFGSAYGPNFRDWLANWTLDLLDKVKEKTAVDVFRACSLVLKNDSSLALFLLPRVLVCALADSDQAGREEVMLEVLTVLRHCEQTDASGLHHLSAQTVFSMLDYLAVRAKKFRSTTSAGPSSAGSETLVLGEEEAVFTRSIPQDLLARVSFNCQAYTRSLLHLETYLHQHPASLQEHLRFLQKIYVALDEPDGIAGVAAVRNGRASLEDQIVEHQAMGKLQDALACYERALRLEVPQASRHQGLLSCLLGLDQPSTALTHASGLLAQREAIPAELAFASVASPQCTGARKEAHSTGLKRARLAENGVHIMCFKTSNDDQDDIEDEEQLTGIMLSGLEAHNHEQSFVESLAQARSHQTSPLAAAAMEQEAYQRGYHYVLRLHILTEVEKGFGVLLNLDASSDKEEKQTAVTSLLDVWKSRKSLVQCSPLFMEPLLNVRRALLTIARDKHHDLEDLLQTELAKCWLQSAKLARKTGHLQQAYSCLLETEICDLPDVFLEKAKWLWAKGEREHALNELQRGIGRHFSNLTPTCSGDLTTSPEDRYVCAKAIVLVVEDIGNSAAGRQFAVNEGSIRGWRRQKQALFACNGTRRSFRNPKNGLLQEKARELWRSRHWAASFMHCARFSLHQHTLVARCSLLALSKSAGVQMRSKALKTLPLGGGVGEGV</sequence>
<organism evidence="1 2">
    <name type="scientific">Ixodes persulcatus</name>
    <name type="common">Taiga tick</name>
    <dbReference type="NCBI Taxonomy" id="34615"/>
    <lineage>
        <taxon>Eukaryota</taxon>
        <taxon>Metazoa</taxon>
        <taxon>Ecdysozoa</taxon>
        <taxon>Arthropoda</taxon>
        <taxon>Chelicerata</taxon>
        <taxon>Arachnida</taxon>
        <taxon>Acari</taxon>
        <taxon>Parasitiformes</taxon>
        <taxon>Ixodida</taxon>
        <taxon>Ixodoidea</taxon>
        <taxon>Ixodidae</taxon>
        <taxon>Ixodinae</taxon>
        <taxon>Ixodes</taxon>
    </lineage>
</organism>
<gene>
    <name evidence="1" type="ORF">HPB47_011364</name>
</gene>
<keyword evidence="2" id="KW-1185">Reference proteome</keyword>
<feature type="non-terminal residue" evidence="1">
    <location>
        <position position="1"/>
    </location>
</feature>
<dbReference type="Proteomes" id="UP000805193">
    <property type="component" value="Unassembled WGS sequence"/>
</dbReference>
<name>A0AC60NWH5_IXOPE</name>